<dbReference type="InterPro" id="IPR023170">
    <property type="entry name" value="HhH_base_excis_C"/>
</dbReference>
<dbReference type="InterPro" id="IPR003265">
    <property type="entry name" value="HhH-GPD_domain"/>
</dbReference>
<feature type="domain" description="HhH-GPD" evidence="11">
    <location>
        <begin position="44"/>
        <end position="194"/>
    </location>
</feature>
<evidence type="ECO:0000256" key="6">
    <source>
        <dbReference type="ARBA" id="ARBA00022801"/>
    </source>
</evidence>
<dbReference type="GO" id="GO:0035485">
    <property type="term" value="F:adenine/guanine mispair binding"/>
    <property type="evidence" value="ECO:0007669"/>
    <property type="project" value="TreeGrafter"/>
</dbReference>
<evidence type="ECO:0000256" key="7">
    <source>
        <dbReference type="ARBA" id="ARBA00023004"/>
    </source>
</evidence>
<dbReference type="InterPro" id="IPR004035">
    <property type="entry name" value="Endouclease-III_FeS-bd_BS"/>
</dbReference>
<dbReference type="PANTHER" id="PTHR42944">
    <property type="entry name" value="ADENINE DNA GLYCOSYLASE"/>
    <property type="match status" value="1"/>
</dbReference>
<gene>
    <name evidence="12" type="ORF">NM125_08575</name>
</gene>
<dbReference type="RefSeq" id="WP_255134495.1">
    <property type="nucleotide sequence ID" value="NZ_JANDBC010000001.1"/>
</dbReference>
<dbReference type="PROSITE" id="PS00764">
    <property type="entry name" value="ENDONUCLEASE_III_1"/>
    <property type="match status" value="1"/>
</dbReference>
<keyword evidence="10" id="KW-0326">Glycosidase</keyword>
<keyword evidence="5" id="KW-0227">DNA damage</keyword>
<evidence type="ECO:0000256" key="1">
    <source>
        <dbReference type="ARBA" id="ARBA00001966"/>
    </source>
</evidence>
<keyword evidence="13" id="KW-1185">Reference proteome</keyword>
<name>A0A9X2L3K1_9BACT</name>
<comment type="caution">
    <text evidence="12">The sequence shown here is derived from an EMBL/GenBank/DDBJ whole genome shotgun (WGS) entry which is preliminary data.</text>
</comment>
<dbReference type="GO" id="GO:0034039">
    <property type="term" value="F:8-oxo-7,8-dihydroguanine DNA N-glycosylase activity"/>
    <property type="evidence" value="ECO:0007669"/>
    <property type="project" value="TreeGrafter"/>
</dbReference>
<dbReference type="Gene3D" id="1.10.340.30">
    <property type="entry name" value="Hypothetical protein, domain 2"/>
    <property type="match status" value="1"/>
</dbReference>
<dbReference type="SMART" id="SM00478">
    <property type="entry name" value="ENDO3c"/>
    <property type="match status" value="1"/>
</dbReference>
<accession>A0A9X2L3K1</accession>
<keyword evidence="8" id="KW-0411">Iron-sulfur</keyword>
<comment type="function">
    <text evidence="2">Adenine glycosylase active on G-A mispairs. MutY also corrects error-prone DNA synthesis past GO lesions which are due to the oxidatively damaged form of guanine: 7,8-dihydro-8-oxoguanine (8-oxo-dGTP).</text>
</comment>
<dbReference type="SUPFAM" id="SSF48150">
    <property type="entry name" value="DNA-glycosylase"/>
    <property type="match status" value="1"/>
</dbReference>
<evidence type="ECO:0000256" key="5">
    <source>
        <dbReference type="ARBA" id="ARBA00022763"/>
    </source>
</evidence>
<dbReference type="GO" id="GO:0046872">
    <property type="term" value="F:metal ion binding"/>
    <property type="evidence" value="ECO:0007669"/>
    <property type="project" value="UniProtKB-KW"/>
</dbReference>
<dbReference type="EMBL" id="JANDBC010000001">
    <property type="protein sequence ID" value="MCP9291632.1"/>
    <property type="molecule type" value="Genomic_DNA"/>
</dbReference>
<evidence type="ECO:0000256" key="8">
    <source>
        <dbReference type="ARBA" id="ARBA00023014"/>
    </source>
</evidence>
<organism evidence="12 13">
    <name type="scientific">Gracilimonas sediminicola</name>
    <dbReference type="NCBI Taxonomy" id="2952158"/>
    <lineage>
        <taxon>Bacteria</taxon>
        <taxon>Pseudomonadati</taxon>
        <taxon>Balneolota</taxon>
        <taxon>Balneolia</taxon>
        <taxon>Balneolales</taxon>
        <taxon>Balneolaceae</taxon>
        <taxon>Gracilimonas</taxon>
    </lineage>
</organism>
<dbReference type="GO" id="GO:0032357">
    <property type="term" value="F:oxidized purine DNA binding"/>
    <property type="evidence" value="ECO:0007669"/>
    <property type="project" value="TreeGrafter"/>
</dbReference>
<dbReference type="SMART" id="SM00525">
    <property type="entry name" value="FES"/>
    <property type="match status" value="1"/>
</dbReference>
<dbReference type="GO" id="GO:0006284">
    <property type="term" value="P:base-excision repair"/>
    <property type="evidence" value="ECO:0007669"/>
    <property type="project" value="InterPro"/>
</dbReference>
<keyword evidence="9" id="KW-0234">DNA repair</keyword>
<keyword evidence="4" id="KW-0479">Metal-binding</keyword>
<protein>
    <recommendedName>
        <fullName evidence="11">HhH-GPD domain-containing protein</fullName>
    </recommendedName>
</protein>
<dbReference type="PIRSF" id="PIRSF001435">
    <property type="entry name" value="Nth"/>
    <property type="match status" value="1"/>
</dbReference>
<evidence type="ECO:0000313" key="13">
    <source>
        <dbReference type="Proteomes" id="UP001139125"/>
    </source>
</evidence>
<dbReference type="InterPro" id="IPR011257">
    <property type="entry name" value="DNA_glycosylase"/>
</dbReference>
<evidence type="ECO:0000256" key="9">
    <source>
        <dbReference type="ARBA" id="ARBA00023204"/>
    </source>
</evidence>
<evidence type="ECO:0000256" key="3">
    <source>
        <dbReference type="ARBA" id="ARBA00008343"/>
    </source>
</evidence>
<dbReference type="GO" id="GO:0051539">
    <property type="term" value="F:4 iron, 4 sulfur cluster binding"/>
    <property type="evidence" value="ECO:0007669"/>
    <property type="project" value="InterPro"/>
</dbReference>
<dbReference type="Gene3D" id="1.10.1670.10">
    <property type="entry name" value="Helix-hairpin-Helix base-excision DNA repair enzymes (C-terminal)"/>
    <property type="match status" value="1"/>
</dbReference>
<evidence type="ECO:0000313" key="12">
    <source>
        <dbReference type="EMBL" id="MCP9291632.1"/>
    </source>
</evidence>
<reference evidence="12" key="1">
    <citation type="submission" date="2022-06" db="EMBL/GenBank/DDBJ databases">
        <title>Gracilimonas sp. CAU 1638 isolated from sea sediment.</title>
        <authorList>
            <person name="Kim W."/>
        </authorList>
    </citation>
    <scope>NUCLEOTIDE SEQUENCE</scope>
    <source>
        <strain evidence="12">CAU 1638</strain>
    </source>
</reference>
<dbReference type="AlphaFoldDB" id="A0A9X2L3K1"/>
<keyword evidence="6" id="KW-0378">Hydrolase</keyword>
<keyword evidence="7" id="KW-0408">Iron</keyword>
<comment type="similarity">
    <text evidence="3">Belongs to the Nth/MutY family.</text>
</comment>
<evidence type="ECO:0000256" key="10">
    <source>
        <dbReference type="ARBA" id="ARBA00023295"/>
    </source>
</evidence>
<evidence type="ECO:0000259" key="11">
    <source>
        <dbReference type="SMART" id="SM00478"/>
    </source>
</evidence>
<dbReference type="GO" id="GO:0000701">
    <property type="term" value="F:purine-specific mismatch base pair DNA N-glycosylase activity"/>
    <property type="evidence" value="ECO:0007669"/>
    <property type="project" value="TreeGrafter"/>
</dbReference>
<dbReference type="InterPro" id="IPR044298">
    <property type="entry name" value="MIG/MutY"/>
</dbReference>
<evidence type="ECO:0000256" key="4">
    <source>
        <dbReference type="ARBA" id="ARBA00022723"/>
    </source>
</evidence>
<evidence type="ECO:0000256" key="2">
    <source>
        <dbReference type="ARBA" id="ARBA00002933"/>
    </source>
</evidence>
<dbReference type="PANTHER" id="PTHR42944:SF1">
    <property type="entry name" value="ADENINE DNA GLYCOSYLASE"/>
    <property type="match status" value="1"/>
</dbReference>
<sequence>MEVKKEKIEFFQDKILEWYEENGRHFPWRNKSATNYEKIISEVLLQRTRAETVANFFPKFIKKYPSWKKLGEATKEELQETLKPTGLYKQRGTRLYKLAQEMKERKGRFPVKRDRVEEMPMMGQYNANAYELFILKKPSPLLDVNMARVLERFFGERKLADIRYDPYLQELSQEVVENPQSKEINWGILDFGSLVCEAKSPLCEKCLLSEQCIYFDKLSK</sequence>
<dbReference type="GO" id="GO:0006298">
    <property type="term" value="P:mismatch repair"/>
    <property type="evidence" value="ECO:0007669"/>
    <property type="project" value="TreeGrafter"/>
</dbReference>
<comment type="cofactor">
    <cofactor evidence="1">
        <name>[4Fe-4S] cluster</name>
        <dbReference type="ChEBI" id="CHEBI:49883"/>
    </cofactor>
</comment>
<dbReference type="CDD" id="cd00056">
    <property type="entry name" value="ENDO3c"/>
    <property type="match status" value="1"/>
</dbReference>
<dbReference type="Pfam" id="PF00730">
    <property type="entry name" value="HhH-GPD"/>
    <property type="match status" value="1"/>
</dbReference>
<proteinExistence type="inferred from homology"/>
<dbReference type="InterPro" id="IPR003651">
    <property type="entry name" value="Endonuclease3_FeS-loop_motif"/>
</dbReference>
<dbReference type="Proteomes" id="UP001139125">
    <property type="component" value="Unassembled WGS sequence"/>
</dbReference>